<sequence>MAYNTVEAKSSLGTKKAKTQDSEWPANLREFVNTCFVRSKALKAADKSVFDLQIKQLMKMAMDQGKIWENPWEVQKLPVLDKDCHKVELACGKYERAPTVGVAMEPLKKRAREDNGTRDTKVPRVAPALLANDMFSQDKLKQRGARFVTEPSPTPRVEHTDPDRPLIGTCKDLEKRYLRLTSAPDPARVRPLPVLKKTLALLLTKHAEGATYAYLCDQFKSLRQDLTVQHIKNDFTVLVYETHARIAVENNDLGEFNQCQSQLKVLYAVPNLRAENRFEFVAYRVIYHLMTQDYTDVYSVRAALGASDAREPQVAHAFALARAQQANDYHTFFRLYRATNTYGRRLVEVFLERERLMALSIMAHAYRVLPCAFILAELGFTDESELAAYLTKFNLQAFVEIGPAGSVFKCGQAKLVVDDLKNSQFRKVDIKGQV</sequence>
<dbReference type="RefSeq" id="XP_018987061.1">
    <property type="nucleotide sequence ID" value="XM_019127991.1"/>
</dbReference>
<dbReference type="PANTHER" id="PTHR12436">
    <property type="entry name" value="80 KDA MCM3-ASSOCIATED PROTEIN"/>
    <property type="match status" value="1"/>
</dbReference>
<dbReference type="GO" id="GO:0005634">
    <property type="term" value="C:nucleus"/>
    <property type="evidence" value="ECO:0007669"/>
    <property type="project" value="TreeGrafter"/>
</dbReference>
<keyword evidence="3" id="KW-1185">Reference proteome</keyword>
<protein>
    <recommendedName>
        <fullName evidence="1">SAC3/GANP/THP3 conserved domain-containing protein</fullName>
    </recommendedName>
</protein>
<dbReference type="PANTHER" id="PTHR12436:SF4">
    <property type="entry name" value="LEUKOCYTE RECEPTOR CLUSTER MEMBER 8"/>
    <property type="match status" value="1"/>
</dbReference>
<dbReference type="GeneID" id="30145844"/>
<evidence type="ECO:0000259" key="1">
    <source>
        <dbReference type="Pfam" id="PF03399"/>
    </source>
</evidence>
<feature type="domain" description="SAC3/GANP/THP3 conserved" evidence="1">
    <location>
        <begin position="178"/>
        <end position="396"/>
    </location>
</feature>
<accession>A0A1E3QVQ4</accession>
<dbReference type="AlphaFoldDB" id="A0A1E3QVQ4"/>
<proteinExistence type="predicted"/>
<evidence type="ECO:0000313" key="3">
    <source>
        <dbReference type="Proteomes" id="UP000094336"/>
    </source>
</evidence>
<dbReference type="Proteomes" id="UP000094336">
    <property type="component" value="Unassembled WGS sequence"/>
</dbReference>
<name>A0A1E3QVQ4_9ASCO</name>
<reference evidence="3" key="1">
    <citation type="submission" date="2016-05" db="EMBL/GenBank/DDBJ databases">
        <title>Comparative genomics of biotechnologically important yeasts.</title>
        <authorList>
            <consortium name="DOE Joint Genome Institute"/>
            <person name="Riley R."/>
            <person name="Haridas S."/>
            <person name="Wolfe K.H."/>
            <person name="Lopes M.R."/>
            <person name="Hittinger C.T."/>
            <person name="Goker M."/>
            <person name="Salamov A."/>
            <person name="Wisecaver J."/>
            <person name="Long T.M."/>
            <person name="Aerts A.L."/>
            <person name="Barry K."/>
            <person name="Choi C."/>
            <person name="Clum A."/>
            <person name="Coughlan A.Y."/>
            <person name="Deshpande S."/>
            <person name="Douglass A.P."/>
            <person name="Hanson S.J."/>
            <person name="Klenk H.-P."/>
            <person name="Labutti K."/>
            <person name="Lapidus A."/>
            <person name="Lindquist E."/>
            <person name="Lipzen A."/>
            <person name="Meier-Kolthoff J.P."/>
            <person name="Ohm R.A."/>
            <person name="Otillar R.P."/>
            <person name="Pangilinan J."/>
            <person name="Peng Y."/>
            <person name="Rokas A."/>
            <person name="Rosa C.A."/>
            <person name="Scheuner C."/>
            <person name="Sibirny A.A."/>
            <person name="Slot J.C."/>
            <person name="Stielow J.B."/>
            <person name="Sun H."/>
            <person name="Kurtzman C.P."/>
            <person name="Blackwell M."/>
            <person name="Grigoriev I.V."/>
            <person name="Jeffries T.W."/>
        </authorList>
    </citation>
    <scope>NUCLEOTIDE SEQUENCE [LARGE SCALE GENOMIC DNA]</scope>
    <source>
        <strain evidence="3">NRRL Y-12698</strain>
    </source>
</reference>
<organism evidence="2 3">
    <name type="scientific">Babjeviella inositovora NRRL Y-12698</name>
    <dbReference type="NCBI Taxonomy" id="984486"/>
    <lineage>
        <taxon>Eukaryota</taxon>
        <taxon>Fungi</taxon>
        <taxon>Dikarya</taxon>
        <taxon>Ascomycota</taxon>
        <taxon>Saccharomycotina</taxon>
        <taxon>Pichiomycetes</taxon>
        <taxon>Serinales incertae sedis</taxon>
        <taxon>Babjeviella</taxon>
    </lineage>
</organism>
<dbReference type="InterPro" id="IPR045107">
    <property type="entry name" value="SAC3/GANP/THP3"/>
</dbReference>
<dbReference type="OrthoDB" id="199574at2759"/>
<evidence type="ECO:0000313" key="2">
    <source>
        <dbReference type="EMBL" id="ODQ81733.1"/>
    </source>
</evidence>
<dbReference type="Gene3D" id="1.25.40.990">
    <property type="match status" value="1"/>
</dbReference>
<dbReference type="InterPro" id="IPR005062">
    <property type="entry name" value="SAC3/GANP/THP3_conserved"/>
</dbReference>
<dbReference type="EMBL" id="KV454427">
    <property type="protein sequence ID" value="ODQ81733.1"/>
    <property type="molecule type" value="Genomic_DNA"/>
</dbReference>
<dbReference type="STRING" id="984486.A0A1E3QVQ4"/>
<dbReference type="Pfam" id="PF03399">
    <property type="entry name" value="SAC3_GANP"/>
    <property type="match status" value="1"/>
</dbReference>
<gene>
    <name evidence="2" type="ORF">BABINDRAFT_159980</name>
</gene>